<dbReference type="SMART" id="SM00278">
    <property type="entry name" value="HhH1"/>
    <property type="match status" value="4"/>
</dbReference>
<dbReference type="PIRSF" id="PIRSF001604">
    <property type="entry name" value="LigA"/>
    <property type="match status" value="1"/>
</dbReference>
<feature type="binding site" evidence="15">
    <location>
        <position position="121"/>
    </location>
    <ligand>
        <name>NAD(+)</name>
        <dbReference type="ChEBI" id="CHEBI:57540"/>
    </ligand>
</feature>
<keyword evidence="9 15" id="KW-0460">Magnesium</keyword>
<dbReference type="PROSITE" id="PS50172">
    <property type="entry name" value="BRCT"/>
    <property type="match status" value="1"/>
</dbReference>
<feature type="binding site" evidence="15">
    <location>
        <position position="425"/>
    </location>
    <ligand>
        <name>Zn(2+)</name>
        <dbReference type="ChEBI" id="CHEBI:29105"/>
    </ligand>
</feature>
<dbReference type="InterPro" id="IPR018239">
    <property type="entry name" value="DNA_ligase_AS"/>
</dbReference>
<evidence type="ECO:0000313" key="18">
    <source>
        <dbReference type="EMBL" id="MBC5764447.1"/>
    </source>
</evidence>
<dbReference type="NCBIfam" id="TIGR00575">
    <property type="entry name" value="dnlj"/>
    <property type="match status" value="1"/>
</dbReference>
<evidence type="ECO:0000256" key="7">
    <source>
        <dbReference type="ARBA" id="ARBA00022763"/>
    </source>
</evidence>
<protein>
    <recommendedName>
        <fullName evidence="3 15">DNA ligase</fullName>
        <ecNumber evidence="2 15">6.5.1.2</ecNumber>
    </recommendedName>
    <alternativeName>
        <fullName evidence="15">Polydeoxyribonucleotide synthase [NAD(+)]</fullName>
    </alternativeName>
</protein>
<dbReference type="InterPro" id="IPR001357">
    <property type="entry name" value="BRCT_dom"/>
</dbReference>
<dbReference type="HAMAP" id="MF_01588">
    <property type="entry name" value="DNA_ligase_A"/>
    <property type="match status" value="1"/>
</dbReference>
<dbReference type="AlphaFoldDB" id="A0A923M8G9"/>
<dbReference type="InterPro" id="IPR004149">
    <property type="entry name" value="Znf_DNAligase_C4"/>
</dbReference>
<evidence type="ECO:0000256" key="11">
    <source>
        <dbReference type="ARBA" id="ARBA00023204"/>
    </source>
</evidence>
<dbReference type="SUPFAM" id="SSF56091">
    <property type="entry name" value="DNA ligase/mRNA capping enzyme, catalytic domain"/>
    <property type="match status" value="1"/>
</dbReference>
<dbReference type="NCBIfam" id="NF005932">
    <property type="entry name" value="PRK07956.1"/>
    <property type="match status" value="1"/>
</dbReference>
<comment type="catalytic activity">
    <reaction evidence="13 15 16">
        <text>NAD(+) + (deoxyribonucleotide)n-3'-hydroxyl + 5'-phospho-(deoxyribonucleotide)m = (deoxyribonucleotide)n+m + AMP + beta-nicotinamide D-nucleotide.</text>
        <dbReference type="EC" id="6.5.1.2"/>
    </reaction>
</comment>
<dbReference type="EMBL" id="JACORU010000002">
    <property type="protein sequence ID" value="MBC5764447.1"/>
    <property type="molecule type" value="Genomic_DNA"/>
</dbReference>
<keyword evidence="5 15" id="KW-0235">DNA replication</keyword>
<evidence type="ECO:0000256" key="4">
    <source>
        <dbReference type="ARBA" id="ARBA00022598"/>
    </source>
</evidence>
<accession>A0A923M8G9</accession>
<dbReference type="PANTHER" id="PTHR23389">
    <property type="entry name" value="CHROMOSOME TRANSMISSION FIDELITY FACTOR 18"/>
    <property type="match status" value="1"/>
</dbReference>
<dbReference type="InterPro" id="IPR033136">
    <property type="entry name" value="DNA_ligase_CS"/>
</dbReference>
<feature type="binding site" evidence="15">
    <location>
        <position position="422"/>
    </location>
    <ligand>
        <name>Zn(2+)</name>
        <dbReference type="ChEBI" id="CHEBI:29105"/>
    </ligand>
</feature>
<evidence type="ECO:0000256" key="15">
    <source>
        <dbReference type="HAMAP-Rule" id="MF_01588"/>
    </source>
</evidence>
<dbReference type="SMART" id="SM00532">
    <property type="entry name" value="LIGANc"/>
    <property type="match status" value="1"/>
</dbReference>
<keyword evidence="11 15" id="KW-0234">DNA repair</keyword>
<reference evidence="18" key="1">
    <citation type="submission" date="2020-08" db="EMBL/GenBank/DDBJ databases">
        <title>Ramlibacter sp. GTP1 16S ribosomal RNA gene genome sequencing and assembly.</title>
        <authorList>
            <person name="Kang M."/>
        </authorList>
    </citation>
    <scope>NUCLEOTIDE SEQUENCE</scope>
    <source>
        <strain evidence="18">GTP1</strain>
    </source>
</reference>
<dbReference type="Pfam" id="PF01653">
    <property type="entry name" value="DNA_ligase_aden"/>
    <property type="match status" value="1"/>
</dbReference>
<dbReference type="PROSITE" id="PS01055">
    <property type="entry name" value="DNA_LIGASE_N1"/>
    <property type="match status" value="1"/>
</dbReference>
<dbReference type="FunFam" id="1.10.150.20:FF:000007">
    <property type="entry name" value="DNA ligase"/>
    <property type="match status" value="1"/>
</dbReference>
<evidence type="ECO:0000256" key="9">
    <source>
        <dbReference type="ARBA" id="ARBA00022842"/>
    </source>
</evidence>
<dbReference type="InterPro" id="IPR013839">
    <property type="entry name" value="DNAligase_adenylation"/>
</dbReference>
<keyword evidence="10 15" id="KW-0520">NAD</keyword>
<feature type="binding site" evidence="15">
    <location>
        <position position="144"/>
    </location>
    <ligand>
        <name>NAD(+)</name>
        <dbReference type="ChEBI" id="CHEBI:57540"/>
    </ligand>
</feature>
<comment type="caution">
    <text evidence="18">The sequence shown here is derived from an EMBL/GenBank/DDBJ whole genome shotgun (WGS) entry which is preliminary data.</text>
</comment>
<dbReference type="GO" id="GO:0003911">
    <property type="term" value="F:DNA ligase (NAD+) activity"/>
    <property type="evidence" value="ECO:0007669"/>
    <property type="project" value="UniProtKB-UniRule"/>
</dbReference>
<evidence type="ECO:0000256" key="1">
    <source>
        <dbReference type="ARBA" id="ARBA00004067"/>
    </source>
</evidence>
<dbReference type="FunFam" id="2.40.50.140:FF:000012">
    <property type="entry name" value="DNA ligase"/>
    <property type="match status" value="1"/>
</dbReference>
<evidence type="ECO:0000256" key="13">
    <source>
        <dbReference type="ARBA" id="ARBA00034005"/>
    </source>
</evidence>
<dbReference type="PANTHER" id="PTHR23389:SF9">
    <property type="entry name" value="DNA LIGASE"/>
    <property type="match status" value="1"/>
</dbReference>
<evidence type="ECO:0000259" key="17">
    <source>
        <dbReference type="PROSITE" id="PS50172"/>
    </source>
</evidence>
<dbReference type="Pfam" id="PF03119">
    <property type="entry name" value="DNA_ligase_ZBD"/>
    <property type="match status" value="1"/>
</dbReference>
<dbReference type="Gene3D" id="3.30.470.30">
    <property type="entry name" value="DNA ligase/mRNA capping enzyme"/>
    <property type="match status" value="1"/>
</dbReference>
<dbReference type="GO" id="GO:0006260">
    <property type="term" value="P:DNA replication"/>
    <property type="evidence" value="ECO:0007669"/>
    <property type="project" value="UniProtKB-KW"/>
</dbReference>
<keyword evidence="19" id="KW-1185">Reference proteome</keyword>
<dbReference type="Pfam" id="PF00533">
    <property type="entry name" value="BRCT"/>
    <property type="match status" value="1"/>
</dbReference>
<dbReference type="InterPro" id="IPR004150">
    <property type="entry name" value="NAD_DNA_ligase_OB"/>
</dbReference>
<dbReference type="PROSITE" id="PS01056">
    <property type="entry name" value="DNA_LIGASE_N2"/>
    <property type="match status" value="1"/>
</dbReference>
<keyword evidence="6 15" id="KW-0479">Metal-binding</keyword>
<evidence type="ECO:0000313" key="19">
    <source>
        <dbReference type="Proteomes" id="UP000596827"/>
    </source>
</evidence>
<dbReference type="Pfam" id="PF03120">
    <property type="entry name" value="OB_DNA_ligase"/>
    <property type="match status" value="1"/>
</dbReference>
<dbReference type="RefSeq" id="WP_187080917.1">
    <property type="nucleotide sequence ID" value="NZ_JACORU010000002.1"/>
</dbReference>
<dbReference type="InterPro" id="IPR012340">
    <property type="entry name" value="NA-bd_OB-fold"/>
</dbReference>
<evidence type="ECO:0000256" key="14">
    <source>
        <dbReference type="ARBA" id="ARBA00060881"/>
    </source>
</evidence>
<feature type="binding site" evidence="15">
    <location>
        <position position="328"/>
    </location>
    <ligand>
        <name>NAD(+)</name>
        <dbReference type="ChEBI" id="CHEBI:57540"/>
    </ligand>
</feature>
<dbReference type="SUPFAM" id="SSF47781">
    <property type="entry name" value="RuvA domain 2-like"/>
    <property type="match status" value="1"/>
</dbReference>
<feature type="binding site" evidence="15">
    <location>
        <begin position="84"/>
        <end position="85"/>
    </location>
    <ligand>
        <name>NAD(+)</name>
        <dbReference type="ChEBI" id="CHEBI:57540"/>
    </ligand>
</feature>
<dbReference type="Pfam" id="PF14520">
    <property type="entry name" value="HHH_5"/>
    <property type="match status" value="1"/>
</dbReference>
<dbReference type="InterPro" id="IPR041663">
    <property type="entry name" value="DisA/LigA_HHH"/>
</dbReference>
<dbReference type="InterPro" id="IPR003583">
    <property type="entry name" value="Hlx-hairpin-Hlx_DNA-bd_motif"/>
</dbReference>
<dbReference type="Gene3D" id="1.10.287.610">
    <property type="entry name" value="Helix hairpin bin"/>
    <property type="match status" value="1"/>
</dbReference>
<dbReference type="Gene3D" id="6.20.10.30">
    <property type="match status" value="1"/>
</dbReference>
<feature type="domain" description="BRCT" evidence="17">
    <location>
        <begin position="605"/>
        <end position="684"/>
    </location>
</feature>
<dbReference type="SUPFAM" id="SSF52113">
    <property type="entry name" value="BRCT domain"/>
    <property type="match status" value="1"/>
</dbReference>
<dbReference type="FunFam" id="1.10.150.20:FF:000006">
    <property type="entry name" value="DNA ligase"/>
    <property type="match status" value="1"/>
</dbReference>
<proteinExistence type="inferred from homology"/>
<comment type="caution">
    <text evidence="15">Lacks conserved residue(s) required for the propagation of feature annotation.</text>
</comment>
<evidence type="ECO:0000256" key="2">
    <source>
        <dbReference type="ARBA" id="ARBA00012722"/>
    </source>
</evidence>
<feature type="active site" description="N6-AMP-lysine intermediate" evidence="15">
    <location>
        <position position="123"/>
    </location>
</feature>
<dbReference type="InterPro" id="IPR001679">
    <property type="entry name" value="DNA_ligase"/>
</dbReference>
<dbReference type="InterPro" id="IPR013840">
    <property type="entry name" value="DNAligase_N"/>
</dbReference>
<feature type="binding site" evidence="15">
    <location>
        <position position="446"/>
    </location>
    <ligand>
        <name>Zn(2+)</name>
        <dbReference type="ChEBI" id="CHEBI:29105"/>
    </ligand>
</feature>
<evidence type="ECO:0000256" key="3">
    <source>
        <dbReference type="ARBA" id="ARBA00013308"/>
    </source>
</evidence>
<dbReference type="Proteomes" id="UP000596827">
    <property type="component" value="Unassembled WGS sequence"/>
</dbReference>
<dbReference type="Gene3D" id="3.40.50.10190">
    <property type="entry name" value="BRCT domain"/>
    <property type="match status" value="1"/>
</dbReference>
<keyword evidence="8 15" id="KW-0862">Zinc</keyword>
<evidence type="ECO:0000256" key="16">
    <source>
        <dbReference type="RuleBase" id="RU000618"/>
    </source>
</evidence>
<dbReference type="GO" id="GO:0005829">
    <property type="term" value="C:cytosol"/>
    <property type="evidence" value="ECO:0007669"/>
    <property type="project" value="TreeGrafter"/>
</dbReference>
<dbReference type="InterPro" id="IPR036420">
    <property type="entry name" value="BRCT_dom_sf"/>
</dbReference>
<dbReference type="FunFam" id="3.30.470.30:FF:000001">
    <property type="entry name" value="DNA ligase"/>
    <property type="match status" value="1"/>
</dbReference>
<evidence type="ECO:0000256" key="8">
    <source>
        <dbReference type="ARBA" id="ARBA00022833"/>
    </source>
</evidence>
<dbReference type="EC" id="6.5.1.2" evidence="2 15"/>
<keyword evidence="4 15" id="KW-0436">Ligase</keyword>
<gene>
    <name evidence="15 18" type="primary">ligA</name>
    <name evidence="18" type="ORF">H8R02_08300</name>
</gene>
<evidence type="ECO:0000256" key="6">
    <source>
        <dbReference type="ARBA" id="ARBA00022723"/>
    </source>
</evidence>
<keyword evidence="12 15" id="KW-0464">Manganese</keyword>
<evidence type="ECO:0000256" key="12">
    <source>
        <dbReference type="ARBA" id="ARBA00023211"/>
    </source>
</evidence>
<feature type="binding site" evidence="15">
    <location>
        <position position="304"/>
    </location>
    <ligand>
        <name>NAD(+)</name>
        <dbReference type="ChEBI" id="CHEBI:57540"/>
    </ligand>
</feature>
<dbReference type="CDD" id="cd00114">
    <property type="entry name" value="LIGANc"/>
    <property type="match status" value="1"/>
</dbReference>
<organism evidence="18 19">
    <name type="scientific">Ramlibacter albus</name>
    <dbReference type="NCBI Taxonomy" id="2079448"/>
    <lineage>
        <taxon>Bacteria</taxon>
        <taxon>Pseudomonadati</taxon>
        <taxon>Pseudomonadota</taxon>
        <taxon>Betaproteobacteria</taxon>
        <taxon>Burkholderiales</taxon>
        <taxon>Comamonadaceae</taxon>
        <taxon>Ramlibacter</taxon>
    </lineage>
</organism>
<dbReference type="InterPro" id="IPR010994">
    <property type="entry name" value="RuvA_2-like"/>
</dbReference>
<dbReference type="Gene3D" id="1.10.150.20">
    <property type="entry name" value="5' to 3' exonuclease, C-terminal subdomain"/>
    <property type="match status" value="2"/>
</dbReference>
<dbReference type="FunFam" id="3.40.50.10190:FF:000054">
    <property type="entry name" value="DNA ligase"/>
    <property type="match status" value="1"/>
</dbReference>
<feature type="binding site" evidence="15">
    <location>
        <position position="181"/>
    </location>
    <ligand>
        <name>NAD(+)</name>
        <dbReference type="ChEBI" id="CHEBI:57540"/>
    </ligand>
</feature>
<dbReference type="Gene3D" id="2.40.50.140">
    <property type="entry name" value="Nucleic acid-binding proteins"/>
    <property type="match status" value="1"/>
</dbReference>
<dbReference type="GO" id="GO:0046872">
    <property type="term" value="F:metal ion binding"/>
    <property type="evidence" value="ECO:0007669"/>
    <property type="project" value="UniProtKB-KW"/>
</dbReference>
<dbReference type="GO" id="GO:0003677">
    <property type="term" value="F:DNA binding"/>
    <property type="evidence" value="ECO:0007669"/>
    <property type="project" value="InterPro"/>
</dbReference>
<dbReference type="SUPFAM" id="SSF50249">
    <property type="entry name" value="Nucleic acid-binding proteins"/>
    <property type="match status" value="1"/>
</dbReference>
<keyword evidence="7 15" id="KW-0227">DNA damage</keyword>
<dbReference type="SMART" id="SM00292">
    <property type="entry name" value="BRCT"/>
    <property type="match status" value="1"/>
</dbReference>
<dbReference type="GO" id="GO:0006281">
    <property type="term" value="P:DNA repair"/>
    <property type="evidence" value="ECO:0007669"/>
    <property type="project" value="UniProtKB-KW"/>
</dbReference>
<dbReference type="FunFam" id="1.10.287.610:FF:000002">
    <property type="entry name" value="DNA ligase"/>
    <property type="match status" value="1"/>
</dbReference>
<comment type="similarity">
    <text evidence="14 15">Belongs to the NAD-dependent DNA ligase family. LigA subfamily.</text>
</comment>
<dbReference type="CDD" id="cd17748">
    <property type="entry name" value="BRCT_DNA_ligase_like"/>
    <property type="match status" value="1"/>
</dbReference>
<feature type="binding site" evidence="15">
    <location>
        <begin position="35"/>
        <end position="39"/>
    </location>
    <ligand>
        <name>NAD(+)</name>
        <dbReference type="ChEBI" id="CHEBI:57540"/>
    </ligand>
</feature>
<dbReference type="Pfam" id="PF12826">
    <property type="entry name" value="HHH_2"/>
    <property type="match status" value="1"/>
</dbReference>
<evidence type="ECO:0000256" key="10">
    <source>
        <dbReference type="ARBA" id="ARBA00023027"/>
    </source>
</evidence>
<sequence>MTVPARDRERADALRELLHHHAHRYYVLDEPEIPDAEYDKLFRELQALEEKYPELLTPDSPTQRVGGKALEGFEKVRHKVPMLSIRTETDIEATGAQNFDARVRRELGLAESDPPIEYVAELKFDGLAINLRYEHGVLVQAATRGDGEVGEDVTQNIRTVGQIPLKLHGKAFPEVLEVRGEVYMRRDDFEKLNELQREKIAMGAKNEKTFVNPRNAAAGAVRQLDPNIARQRPLSFFAYGWGEIVGGPQFRSHYDVLQALKSWGLPVSDKIAVAQGAADLVRYHQDVGRARDQLPFDIDGVVYKVNSLALQQQLGFVTREPRWAVAHKFPAQEQLTTVEAIDIQVGRTGKLTPVAKLHPVFVGGVTVTNATLHNEDEARRKDVRVGDTVIVRRAGDVIPEVVAVVPEKRHGNPPQFTMPKRCPVCGSEAVREEGEADYRCTGGLFCGAQRKQAILHFAQRRAVEVEGLGEKLVDQMVDAGVVKTLPDLYRLGFANLVALERMGEKSAQNLLANLEKSKSTTLPRFIYGLGIRHVGEATAKDLAKHFGKLDAIMDATPEQLLEVPDVGPVVAESIHTFFQQPHNREVVEQLRACGVTWEEGEPDRGAPKPLAGKTVVLTGTLPTLSRDEAKEMLEAAGAKVAGSVSKKTDYVVAGAEAGSKLDKAQELGVPVLDEDGLRRLLAGG</sequence>
<evidence type="ECO:0000256" key="5">
    <source>
        <dbReference type="ARBA" id="ARBA00022705"/>
    </source>
</evidence>
<comment type="function">
    <text evidence="1 15">DNA ligase that catalyzes the formation of phosphodiester linkages between 5'-phosphoryl and 3'-hydroxyl groups in double-stranded DNA using NAD as a coenzyme and as the energy source for the reaction. It is essential for DNA replication and repair of damaged DNA.</text>
</comment>
<name>A0A923M8G9_9BURK</name>
<comment type="cofactor">
    <cofactor evidence="15">
        <name>Mg(2+)</name>
        <dbReference type="ChEBI" id="CHEBI:18420"/>
    </cofactor>
    <cofactor evidence="15">
        <name>Mn(2+)</name>
        <dbReference type="ChEBI" id="CHEBI:29035"/>
    </cofactor>
</comment>